<dbReference type="AlphaFoldDB" id="J4I7Y5"/>
<keyword evidence="6" id="KW-1185">Reference proteome</keyword>
<name>J4I7Y5_9APHY</name>
<dbReference type="Proteomes" id="UP000006352">
    <property type="component" value="Unassembled WGS sequence"/>
</dbReference>
<dbReference type="SUPFAM" id="SSF51905">
    <property type="entry name" value="FAD/NAD(P)-binding domain"/>
    <property type="match status" value="1"/>
</dbReference>
<feature type="domain" description="FAD-binding" evidence="4">
    <location>
        <begin position="8"/>
        <end position="173"/>
    </location>
</feature>
<evidence type="ECO:0000256" key="1">
    <source>
        <dbReference type="ARBA" id="ARBA00022630"/>
    </source>
</evidence>
<dbReference type="OrthoDB" id="417877at2759"/>
<dbReference type="GO" id="GO:0044550">
    <property type="term" value="P:secondary metabolite biosynthetic process"/>
    <property type="evidence" value="ECO:0007669"/>
    <property type="project" value="TreeGrafter"/>
</dbReference>
<evidence type="ECO:0000259" key="4">
    <source>
        <dbReference type="Pfam" id="PF01494"/>
    </source>
</evidence>
<gene>
    <name evidence="5" type="ORF">FIBRA_00469</name>
</gene>
<dbReference type="PANTHER" id="PTHR46720">
    <property type="entry name" value="HYDROXYLASE, PUTATIVE (AFU_ORTHOLOGUE AFUA_3G01460)-RELATED"/>
    <property type="match status" value="1"/>
</dbReference>
<dbReference type="GeneID" id="24093382"/>
<dbReference type="GO" id="GO:0071949">
    <property type="term" value="F:FAD binding"/>
    <property type="evidence" value="ECO:0007669"/>
    <property type="project" value="InterPro"/>
</dbReference>
<keyword evidence="1" id="KW-0285">Flavoprotein</keyword>
<accession>J4I7Y5</accession>
<evidence type="ECO:0000256" key="3">
    <source>
        <dbReference type="ARBA" id="ARBA00023002"/>
    </source>
</evidence>
<proteinExistence type="predicted"/>
<dbReference type="STRING" id="599839.J4I7Y5"/>
<dbReference type="Pfam" id="PF01494">
    <property type="entry name" value="FAD_binding_3"/>
    <property type="match status" value="2"/>
</dbReference>
<keyword evidence="3" id="KW-0560">Oxidoreductase</keyword>
<dbReference type="HOGENOM" id="CLU_009665_6_3_1"/>
<dbReference type="InParanoid" id="J4I7Y5"/>
<protein>
    <recommendedName>
        <fullName evidence="4">FAD-binding domain-containing protein</fullName>
    </recommendedName>
</protein>
<evidence type="ECO:0000256" key="2">
    <source>
        <dbReference type="ARBA" id="ARBA00022827"/>
    </source>
</evidence>
<feature type="domain" description="FAD-binding" evidence="4">
    <location>
        <begin position="270"/>
        <end position="382"/>
    </location>
</feature>
<dbReference type="InterPro" id="IPR002938">
    <property type="entry name" value="FAD-bd"/>
</dbReference>
<organism evidence="5 6">
    <name type="scientific">Fibroporia radiculosa</name>
    <dbReference type="NCBI Taxonomy" id="599839"/>
    <lineage>
        <taxon>Eukaryota</taxon>
        <taxon>Fungi</taxon>
        <taxon>Dikarya</taxon>
        <taxon>Basidiomycota</taxon>
        <taxon>Agaricomycotina</taxon>
        <taxon>Agaricomycetes</taxon>
        <taxon>Polyporales</taxon>
        <taxon>Fibroporiaceae</taxon>
        <taxon>Fibroporia</taxon>
    </lineage>
</organism>
<sequence>MSDNKFSLAIAGAGIGGLVFALSLQKFCPNIEVNIYEAATRFGEVGAGIAVWPRTWELLQKLELDSDILAVSNTNGKDRATGFTFRKSDQPEGMPFPSNAPRVAFRSLHRADFLDVLSRNLPQGHKFHFSKRLATYSKLPSGKITLQFADGSEAQCDVLVGCDGIKSAVRTTMYRLLAEREKSAGNDTKAADLARQSEPRWSGTVIYRSLVYRDELERLFPGHPALSQTMMCFGRDKHIVAYGISSGQKINFGGYVSKPDLEGTVYGAQWVHDSSKEEVVAEYRNFEPMIQALLSCLGDVSLWAVHSLPTLSTFVDDRVALIGDAAHAMMPYQGSGAGQAFEDGFILAALLGHPGTTLENVDQVLKVYDEIRRPFSQEIVEKSRGNGLKYDLRSPGLEWMTEEKSVTSPLTPAQLEELGDSIEDAFTWVKTTSVMDDLDKGIKRLEEVLQLSK</sequence>
<dbReference type="InterPro" id="IPR051104">
    <property type="entry name" value="FAD_monoxygenase"/>
</dbReference>
<dbReference type="PRINTS" id="PR00420">
    <property type="entry name" value="RNGMNOXGNASE"/>
</dbReference>
<dbReference type="RefSeq" id="XP_012177754.1">
    <property type="nucleotide sequence ID" value="XM_012322364.1"/>
</dbReference>
<evidence type="ECO:0000313" key="5">
    <source>
        <dbReference type="EMBL" id="CCL98471.1"/>
    </source>
</evidence>
<evidence type="ECO:0000313" key="6">
    <source>
        <dbReference type="Proteomes" id="UP000006352"/>
    </source>
</evidence>
<dbReference type="Gene3D" id="3.50.50.60">
    <property type="entry name" value="FAD/NAD(P)-binding domain"/>
    <property type="match status" value="1"/>
</dbReference>
<keyword evidence="2" id="KW-0274">FAD</keyword>
<dbReference type="SUPFAM" id="SSF54373">
    <property type="entry name" value="FAD-linked reductases, C-terminal domain"/>
    <property type="match status" value="1"/>
</dbReference>
<dbReference type="InterPro" id="IPR036188">
    <property type="entry name" value="FAD/NAD-bd_sf"/>
</dbReference>
<dbReference type="PANTHER" id="PTHR46720:SF3">
    <property type="entry name" value="FAD-BINDING DOMAIN-CONTAINING PROTEIN-RELATED"/>
    <property type="match status" value="1"/>
</dbReference>
<reference evidence="5 6" key="1">
    <citation type="journal article" date="2012" name="Appl. Environ. Microbiol.">
        <title>Short-read sequencing for genomic analysis of the brown rot fungus Fibroporia radiculosa.</title>
        <authorList>
            <person name="Tang J.D."/>
            <person name="Perkins A.D."/>
            <person name="Sonstegard T.S."/>
            <person name="Schroeder S.G."/>
            <person name="Burgess S.C."/>
            <person name="Diehl S.V."/>
        </authorList>
    </citation>
    <scope>NUCLEOTIDE SEQUENCE [LARGE SCALE GENOMIC DNA]</scope>
    <source>
        <strain evidence="5 6">TFFH 294</strain>
    </source>
</reference>
<dbReference type="EMBL" id="HE796885">
    <property type="protein sequence ID" value="CCL98471.1"/>
    <property type="molecule type" value="Genomic_DNA"/>
</dbReference>
<dbReference type="GO" id="GO:0016491">
    <property type="term" value="F:oxidoreductase activity"/>
    <property type="evidence" value="ECO:0007669"/>
    <property type="project" value="UniProtKB-KW"/>
</dbReference>